<protein>
    <submittedName>
        <fullName evidence="1">Uncharacterized protein</fullName>
    </submittedName>
</protein>
<keyword evidence="2" id="KW-1185">Reference proteome</keyword>
<comment type="caution">
    <text evidence="1">The sequence shown here is derived from an EMBL/GenBank/DDBJ whole genome shotgun (WGS) entry which is preliminary data.</text>
</comment>
<dbReference type="Proteomes" id="UP000265520">
    <property type="component" value="Unassembled WGS sequence"/>
</dbReference>
<reference evidence="1 2" key="1">
    <citation type="journal article" date="2018" name="Front. Plant Sci.">
        <title>Red Clover (Trifolium pratense) and Zigzag Clover (T. medium) - A Picture of Genomic Similarities and Differences.</title>
        <authorList>
            <person name="Dluhosova J."/>
            <person name="Istvanek J."/>
            <person name="Nedelnik J."/>
            <person name="Repkova J."/>
        </authorList>
    </citation>
    <scope>NUCLEOTIDE SEQUENCE [LARGE SCALE GENOMIC DNA]</scope>
    <source>
        <strain evidence="2">cv. 10/8</strain>
        <tissue evidence="1">Leaf</tissue>
    </source>
</reference>
<sequence length="67" mass="7574">CASRSPGWRVAQLKQVIERNHLEVARRAAWSGAARQYKNSKWSGITDTCASRRTDSAAREHGNLCRF</sequence>
<dbReference type="EMBL" id="LXQA010779421">
    <property type="protein sequence ID" value="MCI70621.1"/>
    <property type="molecule type" value="Genomic_DNA"/>
</dbReference>
<proteinExistence type="predicted"/>
<organism evidence="1 2">
    <name type="scientific">Trifolium medium</name>
    <dbReference type="NCBI Taxonomy" id="97028"/>
    <lineage>
        <taxon>Eukaryota</taxon>
        <taxon>Viridiplantae</taxon>
        <taxon>Streptophyta</taxon>
        <taxon>Embryophyta</taxon>
        <taxon>Tracheophyta</taxon>
        <taxon>Spermatophyta</taxon>
        <taxon>Magnoliopsida</taxon>
        <taxon>eudicotyledons</taxon>
        <taxon>Gunneridae</taxon>
        <taxon>Pentapetalae</taxon>
        <taxon>rosids</taxon>
        <taxon>fabids</taxon>
        <taxon>Fabales</taxon>
        <taxon>Fabaceae</taxon>
        <taxon>Papilionoideae</taxon>
        <taxon>50 kb inversion clade</taxon>
        <taxon>NPAAA clade</taxon>
        <taxon>Hologalegina</taxon>
        <taxon>IRL clade</taxon>
        <taxon>Trifolieae</taxon>
        <taxon>Trifolium</taxon>
    </lineage>
</organism>
<name>A0A392UAS7_9FABA</name>
<evidence type="ECO:0000313" key="2">
    <source>
        <dbReference type="Proteomes" id="UP000265520"/>
    </source>
</evidence>
<feature type="non-terminal residue" evidence="1">
    <location>
        <position position="1"/>
    </location>
</feature>
<evidence type="ECO:0000313" key="1">
    <source>
        <dbReference type="EMBL" id="MCI70621.1"/>
    </source>
</evidence>
<dbReference type="AlphaFoldDB" id="A0A392UAS7"/>
<accession>A0A392UAS7</accession>